<reference evidence="1 2" key="1">
    <citation type="submission" date="2017-04" db="EMBL/GenBank/DDBJ databases">
        <title>Kefir bacterial isolates.</title>
        <authorList>
            <person name="Kim Y."/>
            <person name="Blasche S."/>
            <person name="Patil K.R."/>
        </authorList>
    </citation>
    <scope>NUCLEOTIDE SEQUENCE [LARGE SCALE GENOMIC DNA]</scope>
    <source>
        <strain evidence="1 2">OG2</strain>
    </source>
</reference>
<comment type="caution">
    <text evidence="1">The sequence shown here is derived from an EMBL/GenBank/DDBJ whole genome shotgun (WGS) entry which is preliminary data.</text>
</comment>
<proteinExistence type="predicted"/>
<dbReference type="EMBL" id="NCWY01000025">
    <property type="protein sequence ID" value="PAK92634.1"/>
    <property type="molecule type" value="Genomic_DNA"/>
</dbReference>
<evidence type="ECO:0000313" key="2">
    <source>
        <dbReference type="Proteomes" id="UP000216867"/>
    </source>
</evidence>
<accession>A0A269Z4A8</accession>
<evidence type="ECO:0000313" key="1">
    <source>
        <dbReference type="EMBL" id="PAK92634.1"/>
    </source>
</evidence>
<dbReference type="Gene3D" id="3.40.50.880">
    <property type="match status" value="1"/>
</dbReference>
<evidence type="ECO:0008006" key="3">
    <source>
        <dbReference type="Google" id="ProtNLM"/>
    </source>
</evidence>
<dbReference type="Proteomes" id="UP000216867">
    <property type="component" value="Unassembled WGS sequence"/>
</dbReference>
<dbReference type="AlphaFoldDB" id="A0A269Z4A8"/>
<name>A0A269Z4A8_9MICO</name>
<sequence length="474" mass="51163">MIFIETEPLAPAGRFAEWIPDATILRPFAGDPLPDRIDEPLIVFGCALERGGDETMPWLPQVRALLAQAVEDSILTLAIGLGAQQLALATGGKVTTPKKTLETFGWRADIGHISLERTPVGETDPLVAALGVDLHSIGAGWHDRRVRPKDGVKVFTHSPVNPSTHAQVFRVGSAAWGVTFHPEATVDEVVQWLTIFAPDTSDVEFRLREGGVRMFLPRITESSRQLAESFAALAAQGPRLDSTAIISQEEADRAAEAKAASALDTLAGELLAPAAATERMRTLAVLDAICTSARPRYTCTSTDGVTIARLDDGGGDWFGIAQTADGVLLRAFDHESPMNIAETGAVWPGLLEGLSPALRTWTESQEFGDDPGEPYITLALWSTGETWQHGAPRVREGIRPEETDWVIGSVKAARTEADIAEDFGYYYDLELTTDDIAPILAGTPLTPAMAAQIRTDADWDHVREVAERAGYPIA</sequence>
<dbReference type="InterPro" id="IPR029062">
    <property type="entry name" value="Class_I_gatase-like"/>
</dbReference>
<organism evidence="1 2">
    <name type="scientific">Brevibacterium casei</name>
    <dbReference type="NCBI Taxonomy" id="33889"/>
    <lineage>
        <taxon>Bacteria</taxon>
        <taxon>Bacillati</taxon>
        <taxon>Actinomycetota</taxon>
        <taxon>Actinomycetes</taxon>
        <taxon>Micrococcales</taxon>
        <taxon>Brevibacteriaceae</taxon>
        <taxon>Brevibacterium</taxon>
    </lineage>
</organism>
<dbReference type="RefSeq" id="WP_095376884.1">
    <property type="nucleotide sequence ID" value="NZ_NCWY01000025.1"/>
</dbReference>
<gene>
    <name evidence="1" type="ORF">B8X04_16805</name>
</gene>
<protein>
    <recommendedName>
        <fullName evidence="3">Glutamine amidotransferase</fullName>
    </recommendedName>
</protein>
<dbReference type="SUPFAM" id="SSF52317">
    <property type="entry name" value="Class I glutamine amidotransferase-like"/>
    <property type="match status" value="1"/>
</dbReference>